<gene>
    <name evidence="2" type="ORF">D9757_003339</name>
</gene>
<name>A0A8H5HYU3_9AGAR</name>
<evidence type="ECO:0000313" key="3">
    <source>
        <dbReference type="Proteomes" id="UP000518752"/>
    </source>
</evidence>
<feature type="compositionally biased region" description="Basic and acidic residues" evidence="1">
    <location>
        <begin position="78"/>
        <end position="88"/>
    </location>
</feature>
<feature type="compositionally biased region" description="Polar residues" evidence="1">
    <location>
        <begin position="46"/>
        <end position="60"/>
    </location>
</feature>
<evidence type="ECO:0000313" key="2">
    <source>
        <dbReference type="EMBL" id="KAF5392099.1"/>
    </source>
</evidence>
<accession>A0A8H5HYU3</accession>
<keyword evidence="3" id="KW-1185">Reference proteome</keyword>
<dbReference type="AlphaFoldDB" id="A0A8H5HYU3"/>
<dbReference type="Proteomes" id="UP000518752">
    <property type="component" value="Unassembled WGS sequence"/>
</dbReference>
<sequence length="310" mass="35341">MPSSATTTVYLLQDDNTRIPIVIPLNIKDDPNRLAEFLNRNKISDSGEQYSEQLPSSSSWDIDVGLSPSGDTLTRPPPSERHERRKTLSQDQLQANKRLEERISRLEEAVRLVDATRLEDKIAHLTAEVETKGVIGYFETLSRILQGFLMLNVQFTKTRPYNEGEEGIERPSESKKSKHNKHIMTIVKKALGCLSKEEHEMATHFCLLVFNLREARNGLQNPPPSFDEAREFVSSRITNDVVRKTALKLLDPKNPPQRMFQPTTDLEPGPQPLFVQSSILRYEATKESLARAVEDLEKIKKAKLKVELRE</sequence>
<dbReference type="EMBL" id="JAACJN010000007">
    <property type="protein sequence ID" value="KAF5392099.1"/>
    <property type="molecule type" value="Genomic_DNA"/>
</dbReference>
<organism evidence="2 3">
    <name type="scientific">Collybiopsis confluens</name>
    <dbReference type="NCBI Taxonomy" id="2823264"/>
    <lineage>
        <taxon>Eukaryota</taxon>
        <taxon>Fungi</taxon>
        <taxon>Dikarya</taxon>
        <taxon>Basidiomycota</taxon>
        <taxon>Agaricomycotina</taxon>
        <taxon>Agaricomycetes</taxon>
        <taxon>Agaricomycetidae</taxon>
        <taxon>Agaricales</taxon>
        <taxon>Marasmiineae</taxon>
        <taxon>Omphalotaceae</taxon>
        <taxon>Collybiopsis</taxon>
    </lineage>
</organism>
<protein>
    <submittedName>
        <fullName evidence="2">Uncharacterized protein</fullName>
    </submittedName>
</protein>
<proteinExistence type="predicted"/>
<reference evidence="2 3" key="1">
    <citation type="journal article" date="2020" name="ISME J.">
        <title>Uncovering the hidden diversity of litter-decomposition mechanisms in mushroom-forming fungi.</title>
        <authorList>
            <person name="Floudas D."/>
            <person name="Bentzer J."/>
            <person name="Ahren D."/>
            <person name="Johansson T."/>
            <person name="Persson P."/>
            <person name="Tunlid A."/>
        </authorList>
    </citation>
    <scope>NUCLEOTIDE SEQUENCE [LARGE SCALE GENOMIC DNA]</scope>
    <source>
        <strain evidence="2 3">CBS 406.79</strain>
    </source>
</reference>
<comment type="caution">
    <text evidence="2">The sequence shown here is derived from an EMBL/GenBank/DDBJ whole genome shotgun (WGS) entry which is preliminary data.</text>
</comment>
<evidence type="ECO:0000256" key="1">
    <source>
        <dbReference type="SAM" id="MobiDB-lite"/>
    </source>
</evidence>
<feature type="region of interest" description="Disordered" evidence="1">
    <location>
        <begin position="46"/>
        <end position="92"/>
    </location>
</feature>